<dbReference type="Proteomes" id="UP000196573">
    <property type="component" value="Unassembled WGS sequence"/>
</dbReference>
<evidence type="ECO:0000313" key="1">
    <source>
        <dbReference type="EMBL" id="SMA47568.1"/>
    </source>
</evidence>
<evidence type="ECO:0000313" key="2">
    <source>
        <dbReference type="Proteomes" id="UP000196573"/>
    </source>
</evidence>
<name>A0A1X7AKV5_9GAMM</name>
<gene>
    <name evidence="1" type="ORF">EHSB41UT_02469</name>
</gene>
<evidence type="ECO:0008006" key="3">
    <source>
        <dbReference type="Google" id="ProtNLM"/>
    </source>
</evidence>
<dbReference type="CDD" id="cd03443">
    <property type="entry name" value="PaaI_thioesterase"/>
    <property type="match status" value="1"/>
</dbReference>
<dbReference type="Pfam" id="PF14539">
    <property type="entry name" value="DUF4442"/>
    <property type="match status" value="1"/>
</dbReference>
<keyword evidence="2" id="KW-1185">Reference proteome</keyword>
<dbReference type="InterPro" id="IPR027961">
    <property type="entry name" value="DUF4442"/>
</dbReference>
<dbReference type="RefSeq" id="WP_087110292.1">
    <property type="nucleotide sequence ID" value="NZ_CBCSCN010000003.1"/>
</dbReference>
<dbReference type="SUPFAM" id="SSF54637">
    <property type="entry name" value="Thioesterase/thiol ester dehydrase-isomerase"/>
    <property type="match status" value="1"/>
</dbReference>
<sequence>MANRMSRGVSLLNKAPEGMRVWLVSKFLGGAVKLVGTTKTRIERLTERDSIIIVRNLKRNQNHIGSVHACAMALAAETATGLIVGMNVPDSGVPVIKSMNVDFVKRSSGDITAKAHLTDEQIEQIKSAEKGEVTVPCTITDATGNEPIKVEMIWAWTPKKRS</sequence>
<dbReference type="AlphaFoldDB" id="A0A1X7AKV5"/>
<dbReference type="InterPro" id="IPR029069">
    <property type="entry name" value="HotDog_dom_sf"/>
</dbReference>
<dbReference type="EMBL" id="FWPT01000005">
    <property type="protein sequence ID" value="SMA47568.1"/>
    <property type="molecule type" value="Genomic_DNA"/>
</dbReference>
<dbReference type="Gene3D" id="3.10.129.10">
    <property type="entry name" value="Hotdog Thioesterase"/>
    <property type="match status" value="1"/>
</dbReference>
<proteinExistence type="predicted"/>
<dbReference type="OrthoDB" id="793353at2"/>
<reference evidence="1 2" key="1">
    <citation type="submission" date="2017-03" db="EMBL/GenBank/DDBJ databases">
        <authorList>
            <person name="Afonso C.L."/>
            <person name="Miller P.J."/>
            <person name="Scott M.A."/>
            <person name="Spackman E."/>
            <person name="Goraichik I."/>
            <person name="Dimitrov K.M."/>
            <person name="Suarez D.L."/>
            <person name="Swayne D.E."/>
        </authorList>
    </citation>
    <scope>NUCLEOTIDE SEQUENCE [LARGE SCALE GENOMIC DNA]</scope>
    <source>
        <strain evidence="1">SB41UT1</strain>
    </source>
</reference>
<accession>A0A1X7AKV5</accession>
<organism evidence="1 2">
    <name type="scientific">Parendozoicomonas haliclonae</name>
    <dbReference type="NCBI Taxonomy" id="1960125"/>
    <lineage>
        <taxon>Bacteria</taxon>
        <taxon>Pseudomonadati</taxon>
        <taxon>Pseudomonadota</taxon>
        <taxon>Gammaproteobacteria</taxon>
        <taxon>Oceanospirillales</taxon>
        <taxon>Endozoicomonadaceae</taxon>
        <taxon>Parendozoicomonas</taxon>
    </lineage>
</organism>
<protein>
    <recommendedName>
        <fullName evidence="3">DUF4442 domain-containing protein</fullName>
    </recommendedName>
</protein>